<protein>
    <submittedName>
        <fullName evidence="1">Uncharacterized protein</fullName>
    </submittedName>
</protein>
<gene>
    <name evidence="1" type="ORF">ZEAMMB73_Zm00001d003759</name>
</gene>
<dbReference type="AlphaFoldDB" id="A0A1D6EBF5"/>
<name>A0A1D6EBF5_MAIZE</name>
<sequence length="106" mass="11729">MKVIFGNGVAIGKYAMGSIETLGSPFDFAKSSMKIEPDVITTEEGLTKVQGPRDAIRETKVEDVHLDLHKAAIFMPGFSEEALTISYEHMLDHNTHVAFVNMNHSH</sequence>
<organism evidence="1">
    <name type="scientific">Zea mays</name>
    <name type="common">Maize</name>
    <dbReference type="NCBI Taxonomy" id="4577"/>
    <lineage>
        <taxon>Eukaryota</taxon>
        <taxon>Viridiplantae</taxon>
        <taxon>Streptophyta</taxon>
        <taxon>Embryophyta</taxon>
        <taxon>Tracheophyta</taxon>
        <taxon>Spermatophyta</taxon>
        <taxon>Magnoliopsida</taxon>
        <taxon>Liliopsida</taxon>
        <taxon>Poales</taxon>
        <taxon>Poaceae</taxon>
        <taxon>PACMAD clade</taxon>
        <taxon>Panicoideae</taxon>
        <taxon>Andropogonodae</taxon>
        <taxon>Andropogoneae</taxon>
        <taxon>Tripsacinae</taxon>
        <taxon>Zea</taxon>
    </lineage>
</organism>
<proteinExistence type="predicted"/>
<accession>A0A1D6EBF5</accession>
<dbReference type="PANTHER" id="PTHR47127">
    <property type="entry name" value="10A19I.15"/>
    <property type="match status" value="1"/>
</dbReference>
<dbReference type="InParanoid" id="A0A1D6EBF5"/>
<dbReference type="EMBL" id="CM007648">
    <property type="protein sequence ID" value="ONM17673.1"/>
    <property type="molecule type" value="Genomic_DNA"/>
</dbReference>
<dbReference type="PaxDb" id="4577-GRMZM2G380424_P01"/>
<feature type="non-terminal residue" evidence="1">
    <location>
        <position position="106"/>
    </location>
</feature>
<reference evidence="1" key="1">
    <citation type="submission" date="2015-12" db="EMBL/GenBank/DDBJ databases">
        <title>Update maize B73 reference genome by single molecule sequencing technologies.</title>
        <authorList>
            <consortium name="Maize Genome Sequencing Project"/>
            <person name="Ware D."/>
        </authorList>
    </citation>
    <scope>NUCLEOTIDE SEQUENCE [LARGE SCALE GENOMIC DNA]</scope>
    <source>
        <tissue evidence="1">Seedling</tissue>
    </source>
</reference>
<evidence type="ECO:0000313" key="1">
    <source>
        <dbReference type="EMBL" id="ONM17673.1"/>
    </source>
</evidence>